<gene>
    <name evidence="1" type="ORF">T265_05476</name>
</gene>
<dbReference type="AlphaFoldDB" id="A0A075AFA4"/>
<evidence type="ECO:0000313" key="2">
    <source>
        <dbReference type="Proteomes" id="UP000054324"/>
    </source>
</evidence>
<proteinExistence type="predicted"/>
<dbReference type="Proteomes" id="UP000054324">
    <property type="component" value="Unassembled WGS sequence"/>
</dbReference>
<protein>
    <submittedName>
        <fullName evidence="1">Uncharacterized protein</fullName>
    </submittedName>
</protein>
<keyword evidence="2" id="KW-1185">Reference proteome</keyword>
<sequence>MGASVSDGTVDSVGGTKELVSERMMNCAVLVRRNRVTGNVQEKVVAHKLTNSWVCPPAVDEGEKWHETGNEQMACFGTWKTMV</sequence>
<dbReference type="RefSeq" id="XP_009168751.1">
    <property type="nucleotide sequence ID" value="XM_009170487.1"/>
</dbReference>
<dbReference type="GeneID" id="20319658"/>
<accession>A0A075AFA4</accession>
<organism evidence="1 2">
    <name type="scientific">Opisthorchis viverrini</name>
    <name type="common">Southeast Asian liver fluke</name>
    <dbReference type="NCBI Taxonomy" id="6198"/>
    <lineage>
        <taxon>Eukaryota</taxon>
        <taxon>Metazoa</taxon>
        <taxon>Spiralia</taxon>
        <taxon>Lophotrochozoa</taxon>
        <taxon>Platyhelminthes</taxon>
        <taxon>Trematoda</taxon>
        <taxon>Digenea</taxon>
        <taxon>Opisthorchiida</taxon>
        <taxon>Opisthorchiata</taxon>
        <taxon>Opisthorchiidae</taxon>
        <taxon>Opisthorchis</taxon>
    </lineage>
</organism>
<dbReference type="EMBL" id="KL596721">
    <property type="protein sequence ID" value="KER27519.1"/>
    <property type="molecule type" value="Genomic_DNA"/>
</dbReference>
<evidence type="ECO:0000313" key="1">
    <source>
        <dbReference type="EMBL" id="KER27519.1"/>
    </source>
</evidence>
<dbReference type="CTD" id="20319658"/>
<reference evidence="1 2" key="1">
    <citation type="submission" date="2013-11" db="EMBL/GenBank/DDBJ databases">
        <title>Opisthorchis viverrini - life in the bile duct.</title>
        <authorList>
            <person name="Young N.D."/>
            <person name="Nagarajan N."/>
            <person name="Lin S.J."/>
            <person name="Korhonen P.K."/>
            <person name="Jex A.R."/>
            <person name="Hall R.S."/>
            <person name="Safavi-Hemami H."/>
            <person name="Kaewkong W."/>
            <person name="Bertrand D."/>
            <person name="Gao S."/>
            <person name="Seet Q."/>
            <person name="Wongkham S."/>
            <person name="Teh B.T."/>
            <person name="Wongkham C."/>
            <person name="Intapan P.M."/>
            <person name="Maleewong W."/>
            <person name="Yang X."/>
            <person name="Hu M."/>
            <person name="Wang Z."/>
            <person name="Hofmann A."/>
            <person name="Sternberg P.W."/>
            <person name="Tan P."/>
            <person name="Wang J."/>
            <person name="Gasser R.B."/>
        </authorList>
    </citation>
    <scope>NUCLEOTIDE SEQUENCE [LARGE SCALE GENOMIC DNA]</scope>
</reference>
<name>A0A075AFA4_OPIVI</name>
<dbReference type="KEGG" id="ovi:T265_05476"/>